<protein>
    <recommendedName>
        <fullName evidence="5">2-(3-amino-3-carboxypropyl)histidine synthase subunit 1</fullName>
        <ecNumber evidence="4">2.5.1.108</ecNumber>
    </recommendedName>
    <alternativeName>
        <fullName evidence="12">Diphthamide biosynthesis protein 1</fullName>
    </alternativeName>
    <alternativeName>
        <fullName evidence="13">Diphtheria toxin resistance protein 1</fullName>
    </alternativeName>
    <alternativeName>
        <fullName evidence="11">S-adenosyl-L-methionine:L-histidine 3-amino-3-carboxypropyltransferase 1</fullName>
    </alternativeName>
</protein>
<evidence type="ECO:0000256" key="5">
    <source>
        <dbReference type="ARBA" id="ARBA00021915"/>
    </source>
</evidence>
<sequence>MDPLEDGFLGRYQRDKQGDLSDLNELPISNPLHPLRLNSIPSQISEPPRVPNSTFLRKFMARSILLAIASPIIPQTCHLANLPKETFRIILGHLPPSSASSLALTCKGFLAAVGNDPFKALSRDRCETYVLLWFIAKDLPRQSVCHSCNRLHNNETALRCYRDGRNGCGESQKRHKALKCRLDTRLDWDYKELIDEDFSPRIFNMAMKHSLHYPDCEEFLTALSGECRAKSDWRGWIEESQTDCRILRGSFIHRTQMVWITPTNNRMPFGLTMEQCAHTRVCHMNGIIYTRSYGLSSGDDDADSQSLSCDWDSPEITLNVLKCRRCSTQCQLTMRPLPVEGSGMAIYITRWVDLGSGTLDEKWQRYFQRGRFEFEYQQQPDSLFLSSCPRTERHKYQWNEVQTPRSLPTTMVVITHHCLFKSRGFDSSSLPESISDSVPRDNNMEDDRAEVDLGVAVDVENILEEPVAQRQPKKRFVGRKQAAEAAARNGNNTTPGTVMPFKLMLPIVATPRRIRTLNQVPPEILNDPDINAAIALLPPNYSFEIHKTIHRIRMNGSKKVALQMPEGLLLFATTISDILTQFCPGIETLIMGDVTYGACCIDDYTARALGCDLLVHYAHSCLIPVDVTKIKTLYVFVDISIDTAHLLATLEKNFASGKTIAMVGTIQFNATLHGVRAPLEKAGYNVLIPQISPLSKGEILGCTSPQLSTDGVDIILYLGDGRFHLESAMIHNPSIPAYRYDPYSRKLTRESYDHKEMHTLRRDAIETAKPAKKWGLILGSLGRQGNPHTMTMIERKLEERGIPYINLLLSEIFPGKLAMMSDVECWVQVACPRLSIDWGYAFPRPLLTPYEALIVLGQKEDWAKSNNDVYPMDYYGKEGLGRTKPISSIPVAG</sequence>
<dbReference type="NCBIfam" id="TIGR00322">
    <property type="entry name" value="diphth2_R"/>
    <property type="match status" value="1"/>
</dbReference>
<evidence type="ECO:0000313" key="16">
    <source>
        <dbReference type="EMBL" id="KAF5869715.1"/>
    </source>
</evidence>
<evidence type="ECO:0000256" key="9">
    <source>
        <dbReference type="ARBA" id="ARBA00023004"/>
    </source>
</evidence>
<name>A0A8H6EF88_9HELO</name>
<dbReference type="Gene3D" id="3.40.50.11860">
    <property type="entry name" value="Diphthamide synthesis DPH1/DPH2 domain 3"/>
    <property type="match status" value="1"/>
</dbReference>
<feature type="domain" description="F-box" evidence="15">
    <location>
        <begin position="76"/>
        <end position="121"/>
    </location>
</feature>
<dbReference type="FunFam" id="3.40.50.11860:FF:000002">
    <property type="entry name" value="2-(3-amino-3-carboxypropyl)histidine synthase subunit 1"/>
    <property type="match status" value="1"/>
</dbReference>
<keyword evidence="17" id="KW-1185">Reference proteome</keyword>
<evidence type="ECO:0000256" key="7">
    <source>
        <dbReference type="ARBA" id="ARBA00022691"/>
    </source>
</evidence>
<reference evidence="16 17" key="1">
    <citation type="journal article" date="2020" name="Phytopathology">
        <title>A high-quality genome resource of Botrytis fragariae, a new and rapidly spreading fungal pathogen causing strawberry gray mold in the U.S.A.</title>
        <authorList>
            <person name="Wu Y."/>
            <person name="Saski C.A."/>
            <person name="Schnabel G."/>
            <person name="Xiao S."/>
            <person name="Hu M."/>
        </authorList>
    </citation>
    <scope>NUCLEOTIDE SEQUENCE [LARGE SCALE GENOMIC DNA]</scope>
    <source>
        <strain evidence="16 17">BVB16</strain>
    </source>
</reference>
<evidence type="ECO:0000313" key="17">
    <source>
        <dbReference type="Proteomes" id="UP000531561"/>
    </source>
</evidence>
<dbReference type="GO" id="GO:0017183">
    <property type="term" value="P:protein histidyl modification to diphthamide"/>
    <property type="evidence" value="ECO:0007669"/>
    <property type="project" value="UniProtKB-UniPathway"/>
</dbReference>
<evidence type="ECO:0000256" key="2">
    <source>
        <dbReference type="ARBA" id="ARBA00005156"/>
    </source>
</evidence>
<evidence type="ECO:0000256" key="12">
    <source>
        <dbReference type="ARBA" id="ARBA00032574"/>
    </source>
</evidence>
<dbReference type="InterPro" id="IPR042263">
    <property type="entry name" value="DPH1/DPH2_1"/>
</dbReference>
<evidence type="ECO:0000256" key="1">
    <source>
        <dbReference type="ARBA" id="ARBA00001966"/>
    </source>
</evidence>
<keyword evidence="7" id="KW-0949">S-adenosyl-L-methionine</keyword>
<organism evidence="16 17">
    <name type="scientific">Botrytis fragariae</name>
    <dbReference type="NCBI Taxonomy" id="1964551"/>
    <lineage>
        <taxon>Eukaryota</taxon>
        <taxon>Fungi</taxon>
        <taxon>Dikarya</taxon>
        <taxon>Ascomycota</taxon>
        <taxon>Pezizomycotina</taxon>
        <taxon>Leotiomycetes</taxon>
        <taxon>Helotiales</taxon>
        <taxon>Sclerotiniaceae</taxon>
        <taxon>Botrytis</taxon>
    </lineage>
</organism>
<evidence type="ECO:0000256" key="13">
    <source>
        <dbReference type="ARBA" id="ARBA00032789"/>
    </source>
</evidence>
<evidence type="ECO:0000256" key="3">
    <source>
        <dbReference type="ARBA" id="ARBA00010173"/>
    </source>
</evidence>
<proteinExistence type="inferred from homology"/>
<evidence type="ECO:0000259" key="15">
    <source>
        <dbReference type="PROSITE" id="PS50181"/>
    </source>
</evidence>
<gene>
    <name evidence="16" type="ORF">Bfra_010915</name>
</gene>
<dbReference type="GeneID" id="59264936"/>
<evidence type="ECO:0000256" key="14">
    <source>
        <dbReference type="ARBA" id="ARBA00048403"/>
    </source>
</evidence>
<comment type="catalytic activity">
    <reaction evidence="14">
        <text>L-histidyl-[translation elongation factor 2] + S-adenosyl-L-methionine = 2-[(3S)-amino-3-carboxypropyl]-L-histidyl-[translation elongation factor 2] + S-methyl-5'-thioadenosine + H(+)</text>
        <dbReference type="Rhea" id="RHEA:36783"/>
        <dbReference type="Rhea" id="RHEA-COMP:9748"/>
        <dbReference type="Rhea" id="RHEA-COMP:9749"/>
        <dbReference type="ChEBI" id="CHEBI:15378"/>
        <dbReference type="ChEBI" id="CHEBI:17509"/>
        <dbReference type="ChEBI" id="CHEBI:29979"/>
        <dbReference type="ChEBI" id="CHEBI:59789"/>
        <dbReference type="ChEBI" id="CHEBI:73995"/>
        <dbReference type="EC" id="2.5.1.108"/>
    </reaction>
</comment>
<dbReference type="EC" id="2.5.1.108" evidence="4"/>
<evidence type="ECO:0000256" key="10">
    <source>
        <dbReference type="ARBA" id="ARBA00023014"/>
    </source>
</evidence>
<dbReference type="GO" id="GO:0090560">
    <property type="term" value="F:2-(3-amino-3-carboxypropyl)histidine synthase activity"/>
    <property type="evidence" value="ECO:0007669"/>
    <property type="project" value="UniProtKB-EC"/>
</dbReference>
<keyword evidence="8" id="KW-0479">Metal-binding</keyword>
<dbReference type="GO" id="GO:0046872">
    <property type="term" value="F:metal ion binding"/>
    <property type="evidence" value="ECO:0007669"/>
    <property type="project" value="UniProtKB-KW"/>
</dbReference>
<dbReference type="SFLD" id="SFLDS00032">
    <property type="entry name" value="Radical_SAM_3-amino-3-carboxyp"/>
    <property type="match status" value="1"/>
</dbReference>
<dbReference type="UniPathway" id="UPA00559"/>
<dbReference type="AlphaFoldDB" id="A0A8H6EF88"/>
<dbReference type="InterPro" id="IPR042264">
    <property type="entry name" value="DPH1/DPH2_2"/>
</dbReference>
<dbReference type="GO" id="GO:0051536">
    <property type="term" value="F:iron-sulfur cluster binding"/>
    <property type="evidence" value="ECO:0007669"/>
    <property type="project" value="UniProtKB-KW"/>
</dbReference>
<dbReference type="SUPFAM" id="SSF81383">
    <property type="entry name" value="F-box domain"/>
    <property type="match status" value="1"/>
</dbReference>
<comment type="similarity">
    <text evidence="3">Belongs to the DPH1/DPH2 family. DPH1 subfamily.</text>
</comment>
<dbReference type="Gene3D" id="3.40.50.11850">
    <property type="entry name" value="Diphthamide synthesis DPH1/DPH2 domain 2"/>
    <property type="match status" value="1"/>
</dbReference>
<dbReference type="PANTHER" id="PTHR10762">
    <property type="entry name" value="DIPHTHAMIDE BIOSYNTHESIS PROTEIN"/>
    <property type="match status" value="1"/>
</dbReference>
<dbReference type="OrthoDB" id="1649088at2759"/>
<dbReference type="InterPro" id="IPR016435">
    <property type="entry name" value="DPH1/DPH2"/>
</dbReference>
<comment type="pathway">
    <text evidence="2">Protein modification; peptidyl-diphthamide biosynthesis.</text>
</comment>
<keyword evidence="10" id="KW-0411">Iron-sulfur</keyword>
<dbReference type="PANTHER" id="PTHR10762:SF1">
    <property type="entry name" value="2-(3-AMINO-3-CARBOXYPROPYL)HISTIDINE SYNTHASE SUBUNIT 1"/>
    <property type="match status" value="1"/>
</dbReference>
<keyword evidence="6" id="KW-0808">Transferase</keyword>
<dbReference type="FunFam" id="3.40.50.11850:FF:000001">
    <property type="entry name" value="2-(3-amino-3-carboxypropyl)histidine synthase subunit 1"/>
    <property type="match status" value="1"/>
</dbReference>
<dbReference type="Gene3D" id="3.40.50.11840">
    <property type="entry name" value="Diphthamide synthesis DPH1/DPH2 domain 1"/>
    <property type="match status" value="1"/>
</dbReference>
<evidence type="ECO:0000256" key="4">
    <source>
        <dbReference type="ARBA" id="ARBA00012221"/>
    </source>
</evidence>
<dbReference type="RefSeq" id="XP_037188663.1">
    <property type="nucleotide sequence ID" value="XM_037341244.1"/>
</dbReference>
<accession>A0A8H6EF88</accession>
<dbReference type="Pfam" id="PF01866">
    <property type="entry name" value="Diphthamide_syn"/>
    <property type="match status" value="1"/>
</dbReference>
<dbReference type="FunFam" id="3.40.50.11840:FF:000001">
    <property type="entry name" value="2-(3-amino-3-carboxypropyl)histidine synthase subunit 1"/>
    <property type="match status" value="1"/>
</dbReference>
<evidence type="ECO:0000256" key="6">
    <source>
        <dbReference type="ARBA" id="ARBA00022679"/>
    </source>
</evidence>
<keyword evidence="9" id="KW-0408">Iron</keyword>
<dbReference type="Proteomes" id="UP000531561">
    <property type="component" value="Unassembled WGS sequence"/>
</dbReference>
<evidence type="ECO:0000256" key="11">
    <source>
        <dbReference type="ARBA" id="ARBA00031690"/>
    </source>
</evidence>
<dbReference type="InterPro" id="IPR036047">
    <property type="entry name" value="F-box-like_dom_sf"/>
</dbReference>
<comment type="caution">
    <text evidence="16">The sequence shown here is derived from an EMBL/GenBank/DDBJ whole genome shotgun (WGS) entry which is preliminary data.</text>
</comment>
<evidence type="ECO:0000256" key="8">
    <source>
        <dbReference type="ARBA" id="ARBA00022723"/>
    </source>
</evidence>
<dbReference type="Pfam" id="PF00646">
    <property type="entry name" value="F-box"/>
    <property type="match status" value="1"/>
</dbReference>
<dbReference type="EMBL" id="JABFCT010000016">
    <property type="protein sequence ID" value="KAF5869715.1"/>
    <property type="molecule type" value="Genomic_DNA"/>
</dbReference>
<dbReference type="InterPro" id="IPR042265">
    <property type="entry name" value="DPH1/DPH2_3"/>
</dbReference>
<comment type="cofactor">
    <cofactor evidence="1">
        <name>[4Fe-4S] cluster</name>
        <dbReference type="ChEBI" id="CHEBI:49883"/>
    </cofactor>
</comment>
<dbReference type="InterPro" id="IPR001810">
    <property type="entry name" value="F-box_dom"/>
</dbReference>
<dbReference type="PROSITE" id="PS50181">
    <property type="entry name" value="FBOX"/>
    <property type="match status" value="1"/>
</dbReference>